<evidence type="ECO:0000313" key="1">
    <source>
        <dbReference type="EMBL" id="SDZ36269.1"/>
    </source>
</evidence>
<dbReference type="EMBL" id="FNOX01000009">
    <property type="protein sequence ID" value="SDZ36269.1"/>
    <property type="molecule type" value="Genomic_DNA"/>
</dbReference>
<dbReference type="Gene3D" id="3.50.50.60">
    <property type="entry name" value="FAD/NAD(P)-binding domain"/>
    <property type="match status" value="1"/>
</dbReference>
<protein>
    <submittedName>
        <fullName evidence="1">Uncharacterized protein</fullName>
    </submittedName>
</protein>
<dbReference type="Gene3D" id="3.40.50.720">
    <property type="entry name" value="NAD(P)-binding Rossmann-like Domain"/>
    <property type="match status" value="1"/>
</dbReference>
<reference evidence="1 2" key="1">
    <citation type="submission" date="2016-10" db="EMBL/GenBank/DDBJ databases">
        <authorList>
            <person name="de Groot N.N."/>
        </authorList>
    </citation>
    <scope>NUCLEOTIDE SEQUENCE [LARGE SCALE GENOMIC DNA]</scope>
    <source>
        <strain evidence="1 2">ICMP 14252</strain>
    </source>
</reference>
<sequence>MLLENIDGLMLCLGHQPVDTLGAELAGLVPFDRIGDCLAPRTAEEAIYEGLKVAWKL</sequence>
<dbReference type="InterPro" id="IPR036188">
    <property type="entry name" value="FAD/NAD-bd_sf"/>
</dbReference>
<proteinExistence type="predicted"/>
<dbReference type="AlphaFoldDB" id="A0A1H3SGN5"/>
<accession>A0A1H3SGN5</accession>
<evidence type="ECO:0000313" key="2">
    <source>
        <dbReference type="Proteomes" id="UP000182902"/>
    </source>
</evidence>
<name>A0A1H3SGN5_9PSED</name>
<gene>
    <name evidence="1" type="ORF">SAMN05216247_109124</name>
</gene>
<dbReference type="Proteomes" id="UP000182902">
    <property type="component" value="Unassembled WGS sequence"/>
</dbReference>
<organism evidence="1 2">
    <name type="scientific">Pseudomonas salomonii</name>
    <dbReference type="NCBI Taxonomy" id="191391"/>
    <lineage>
        <taxon>Bacteria</taxon>
        <taxon>Pseudomonadati</taxon>
        <taxon>Pseudomonadota</taxon>
        <taxon>Gammaproteobacteria</taxon>
        <taxon>Pseudomonadales</taxon>
        <taxon>Pseudomonadaceae</taxon>
        <taxon>Pseudomonas</taxon>
    </lineage>
</organism>